<reference evidence="2" key="1">
    <citation type="submission" date="2021-01" db="EMBL/GenBank/DDBJ databases">
        <authorList>
            <person name="Corre E."/>
            <person name="Pelletier E."/>
            <person name="Niang G."/>
            <person name="Scheremetjew M."/>
            <person name="Finn R."/>
            <person name="Kale V."/>
            <person name="Holt S."/>
            <person name="Cochrane G."/>
            <person name="Meng A."/>
            <person name="Brown T."/>
            <person name="Cohen L."/>
        </authorList>
    </citation>
    <scope>NUCLEOTIDE SEQUENCE</scope>
    <source>
        <strain evidence="2">PLY182g</strain>
    </source>
</reference>
<feature type="chain" id="PRO_5031276201" evidence="1">
    <location>
        <begin position="17"/>
        <end position="121"/>
    </location>
</feature>
<dbReference type="EMBL" id="HBEY01049586">
    <property type="protein sequence ID" value="CAD8620436.1"/>
    <property type="molecule type" value="Transcribed_RNA"/>
</dbReference>
<protein>
    <submittedName>
        <fullName evidence="2">Uncharacterized protein</fullName>
    </submittedName>
</protein>
<proteinExistence type="predicted"/>
<accession>A0A7S0LRF5</accession>
<name>A0A7S0LRF5_9EUKA</name>
<evidence type="ECO:0000256" key="1">
    <source>
        <dbReference type="SAM" id="SignalP"/>
    </source>
</evidence>
<gene>
    <name evidence="2" type="ORF">CPEL01642_LOCUS23819</name>
</gene>
<feature type="signal peptide" evidence="1">
    <location>
        <begin position="1"/>
        <end position="16"/>
    </location>
</feature>
<evidence type="ECO:0000313" key="2">
    <source>
        <dbReference type="EMBL" id="CAD8620436.1"/>
    </source>
</evidence>
<organism evidence="2">
    <name type="scientific">Coccolithus braarudii</name>
    <dbReference type="NCBI Taxonomy" id="221442"/>
    <lineage>
        <taxon>Eukaryota</taxon>
        <taxon>Haptista</taxon>
        <taxon>Haptophyta</taxon>
        <taxon>Prymnesiophyceae</taxon>
        <taxon>Coccolithales</taxon>
        <taxon>Coccolithaceae</taxon>
        <taxon>Coccolithus</taxon>
    </lineage>
</organism>
<dbReference type="AlphaFoldDB" id="A0A7S0LRF5"/>
<sequence>MLALISSLLQLSAVQELRIPSSSVGVAIAAPTLGMYLPSLLAPSHPSVSASLQPIQLLQHRAGGASPGMQLGPLPSTSSSFTELCHTMAGRNRQNNMGQPWFNSINTATAFRTAIPTATLM</sequence>
<keyword evidence="1" id="KW-0732">Signal</keyword>